<keyword evidence="3" id="KW-0732">Signal</keyword>
<dbReference type="Proteomes" id="UP001055219">
    <property type="component" value="Unassembled WGS sequence"/>
</dbReference>
<keyword evidence="5" id="KW-1185">Reference proteome</keyword>
<keyword evidence="2" id="KW-0067">ATP-binding</keyword>
<dbReference type="Gene3D" id="3.40.50.300">
    <property type="entry name" value="P-loop containing nucleotide triphosphate hydrolases"/>
    <property type="match status" value="1"/>
</dbReference>
<feature type="chain" id="PRO_5040208670" evidence="3">
    <location>
        <begin position="18"/>
        <end position="157"/>
    </location>
</feature>
<reference evidence="4" key="1">
    <citation type="journal article" date="2021" name="J Fungi (Basel)">
        <title>Genomic and Metabolomic Analyses of the Marine Fungus Emericellopsis cladophorae: Insights into Saltwater Adaptability Mechanisms and Its Biosynthetic Potential.</title>
        <authorList>
            <person name="Goncalves M.F.M."/>
            <person name="Hilario S."/>
            <person name="Van de Peer Y."/>
            <person name="Esteves A.C."/>
            <person name="Alves A."/>
        </authorList>
    </citation>
    <scope>NUCLEOTIDE SEQUENCE</scope>
    <source>
        <strain evidence="4">MUM 19.33</strain>
    </source>
</reference>
<evidence type="ECO:0000313" key="4">
    <source>
        <dbReference type="EMBL" id="KAI6782773.1"/>
    </source>
</evidence>
<dbReference type="GO" id="GO:0005524">
    <property type="term" value="F:ATP binding"/>
    <property type="evidence" value="ECO:0007669"/>
    <property type="project" value="UniProtKB-KW"/>
</dbReference>
<sequence>MLVPNLIVAGLATVVAGIAISHRSKITTGAVCVAFVNATSPDEKLANFIVSRTSLETYLGATARIWAFEKDTPQKSASSLQDQVSEDWPSSGRLSFDNAWATYEDKTPEPTWTLQGVSFSVYPREHVAVCGSTESGKSSLCLSLMGMIPVPVESHYR</sequence>
<organism evidence="4 5">
    <name type="scientific">Emericellopsis cladophorae</name>
    <dbReference type="NCBI Taxonomy" id="2686198"/>
    <lineage>
        <taxon>Eukaryota</taxon>
        <taxon>Fungi</taxon>
        <taxon>Dikarya</taxon>
        <taxon>Ascomycota</taxon>
        <taxon>Pezizomycotina</taxon>
        <taxon>Sordariomycetes</taxon>
        <taxon>Hypocreomycetidae</taxon>
        <taxon>Hypocreales</taxon>
        <taxon>Bionectriaceae</taxon>
        <taxon>Emericellopsis</taxon>
    </lineage>
</organism>
<dbReference type="GO" id="GO:0016020">
    <property type="term" value="C:membrane"/>
    <property type="evidence" value="ECO:0007669"/>
    <property type="project" value="TreeGrafter"/>
</dbReference>
<comment type="caution">
    <text evidence="4">The sequence shown here is derived from an EMBL/GenBank/DDBJ whole genome shotgun (WGS) entry which is preliminary data.</text>
</comment>
<accession>A0A9P9Y375</accession>
<reference evidence="4" key="2">
    <citation type="submission" date="2022-07" db="EMBL/GenBank/DDBJ databases">
        <authorList>
            <person name="Goncalves M.F.M."/>
            <person name="Hilario S."/>
            <person name="Van De Peer Y."/>
            <person name="Esteves A.C."/>
            <person name="Alves A."/>
        </authorList>
    </citation>
    <scope>NUCLEOTIDE SEQUENCE</scope>
    <source>
        <strain evidence="4">MUM 19.33</strain>
    </source>
</reference>
<dbReference type="InterPro" id="IPR050173">
    <property type="entry name" value="ABC_transporter_C-like"/>
</dbReference>
<dbReference type="RefSeq" id="XP_051363629.1">
    <property type="nucleotide sequence ID" value="XM_051504955.1"/>
</dbReference>
<evidence type="ECO:0000256" key="3">
    <source>
        <dbReference type="SAM" id="SignalP"/>
    </source>
</evidence>
<dbReference type="PANTHER" id="PTHR24223:SF399">
    <property type="entry name" value="ABC TRANSPORTER ATNG"/>
    <property type="match status" value="1"/>
</dbReference>
<dbReference type="SUPFAM" id="SSF52540">
    <property type="entry name" value="P-loop containing nucleoside triphosphate hydrolases"/>
    <property type="match status" value="1"/>
</dbReference>
<evidence type="ECO:0000313" key="5">
    <source>
        <dbReference type="Proteomes" id="UP001055219"/>
    </source>
</evidence>
<dbReference type="PANTHER" id="PTHR24223">
    <property type="entry name" value="ATP-BINDING CASSETTE SUB-FAMILY C"/>
    <property type="match status" value="1"/>
</dbReference>
<dbReference type="OrthoDB" id="6500128at2759"/>
<evidence type="ECO:0000256" key="1">
    <source>
        <dbReference type="ARBA" id="ARBA00022741"/>
    </source>
</evidence>
<dbReference type="InterPro" id="IPR027417">
    <property type="entry name" value="P-loop_NTPase"/>
</dbReference>
<dbReference type="AlphaFoldDB" id="A0A9P9Y375"/>
<name>A0A9P9Y375_9HYPO</name>
<protein>
    <submittedName>
        <fullName evidence="4">ABC transporter</fullName>
    </submittedName>
</protein>
<proteinExistence type="predicted"/>
<dbReference type="EMBL" id="JAGIXG020000011">
    <property type="protein sequence ID" value="KAI6782773.1"/>
    <property type="molecule type" value="Genomic_DNA"/>
</dbReference>
<dbReference type="GeneID" id="75827435"/>
<keyword evidence="1" id="KW-0547">Nucleotide-binding</keyword>
<evidence type="ECO:0000256" key="2">
    <source>
        <dbReference type="ARBA" id="ARBA00022840"/>
    </source>
</evidence>
<gene>
    <name evidence="4" type="ORF">J7T54_000916</name>
</gene>
<feature type="signal peptide" evidence="3">
    <location>
        <begin position="1"/>
        <end position="17"/>
    </location>
</feature>
<dbReference type="GO" id="GO:0042626">
    <property type="term" value="F:ATPase-coupled transmembrane transporter activity"/>
    <property type="evidence" value="ECO:0007669"/>
    <property type="project" value="TreeGrafter"/>
</dbReference>